<protein>
    <submittedName>
        <fullName evidence="3">Uncharacterized protein</fullName>
    </submittedName>
</protein>
<feature type="transmembrane region" description="Helical" evidence="2">
    <location>
        <begin position="418"/>
        <end position="436"/>
    </location>
</feature>
<sequence>MSNRRRASLIVAACLLAAVGLFLAYLRMARAVTVNSDGASNALQAWDLFHGNPLLRGWTLSDVSFYPTELIQYGLIQLVTGVTTDQIHVAAAVTWLLVVVMAVWLACSITRNRTTTLADRPKPGTGDRPATDGDDASTTGDRTDVASDLTASAADGTATTATADGTAATATADGTAATAEVTATGRTAATGQSRTVPVGFSSSAGLRVGAGEQRGAAGGWLAAAITLAILAVPAPGLGYQTLLSSPNHTGSAVPLLLAWLLVELVRDRAWLPYVVATVLAWGALGDPLITFVGAAPLVIVTALRALRRRDFRGLDARLAIAGLASVAMSHAGIWLIERVGGLHAPRPPIQLSPVSEWPDRAATVGRMAAILFGTTRPAVHARWVEGVLQAVHLPGLVLAIVALSLTVIAVLRGTADRVDAVLAVAIVCDIGAEIVSTLPIDLLATREIAPALPMSAVLAGRLIVRWLRSPASGALPPVPGAIPRTSIAASVSIPAANSVRNGVHGVVAGQRLARAGRGLLAVVLAAQLVTLVAYAPPRAEPIEGQEAANWLLQQGLRYGLGSYWVSNNITVGTSRKVTVVPTLSGPGKLVGMCWQTHDDMYDAAKHDARFVLLEKQRPMYGTPADVLQQYGQPITRRDFPAYVIFVYDRNLLDGFTTTC</sequence>
<feature type="transmembrane region" description="Helical" evidence="2">
    <location>
        <begin position="87"/>
        <end position="107"/>
    </location>
</feature>
<keyword evidence="2" id="KW-0472">Membrane</keyword>
<feature type="region of interest" description="Disordered" evidence="1">
    <location>
        <begin position="116"/>
        <end position="143"/>
    </location>
</feature>
<comment type="caution">
    <text evidence="3">The sequence shown here is derived from an EMBL/GenBank/DDBJ whole genome shotgun (WGS) entry which is preliminary data.</text>
</comment>
<keyword evidence="2" id="KW-0812">Transmembrane</keyword>
<name>A0ABP8DGN2_9ACTN</name>
<dbReference type="Proteomes" id="UP001500620">
    <property type="component" value="Unassembled WGS sequence"/>
</dbReference>
<feature type="transmembrane region" description="Helical" evidence="2">
    <location>
        <begin position="288"/>
        <end position="306"/>
    </location>
</feature>
<feature type="transmembrane region" description="Helical" evidence="2">
    <location>
        <begin position="391"/>
        <end position="411"/>
    </location>
</feature>
<evidence type="ECO:0000313" key="4">
    <source>
        <dbReference type="Proteomes" id="UP001500620"/>
    </source>
</evidence>
<reference evidence="4" key="1">
    <citation type="journal article" date="2019" name="Int. J. Syst. Evol. Microbiol.">
        <title>The Global Catalogue of Microorganisms (GCM) 10K type strain sequencing project: providing services to taxonomists for standard genome sequencing and annotation.</title>
        <authorList>
            <consortium name="The Broad Institute Genomics Platform"/>
            <consortium name="The Broad Institute Genome Sequencing Center for Infectious Disease"/>
            <person name="Wu L."/>
            <person name="Ma J."/>
        </authorList>
    </citation>
    <scope>NUCLEOTIDE SEQUENCE [LARGE SCALE GENOMIC DNA]</scope>
    <source>
        <strain evidence="4">JCM 17441</strain>
    </source>
</reference>
<keyword evidence="4" id="KW-1185">Reference proteome</keyword>
<gene>
    <name evidence="3" type="ORF">GCM10022255_064780</name>
</gene>
<feature type="transmembrane region" description="Helical" evidence="2">
    <location>
        <begin position="217"/>
        <end position="237"/>
    </location>
</feature>
<keyword evidence="2" id="KW-1133">Transmembrane helix</keyword>
<feature type="transmembrane region" description="Helical" evidence="2">
    <location>
        <begin position="318"/>
        <end position="336"/>
    </location>
</feature>
<evidence type="ECO:0000256" key="2">
    <source>
        <dbReference type="SAM" id="Phobius"/>
    </source>
</evidence>
<dbReference type="EMBL" id="BAABAT010000021">
    <property type="protein sequence ID" value="GAA4255537.1"/>
    <property type="molecule type" value="Genomic_DNA"/>
</dbReference>
<accession>A0ABP8DGN2</accession>
<proteinExistence type="predicted"/>
<evidence type="ECO:0000256" key="1">
    <source>
        <dbReference type="SAM" id="MobiDB-lite"/>
    </source>
</evidence>
<organism evidence="3 4">
    <name type="scientific">Dactylosporangium darangshiense</name>
    <dbReference type="NCBI Taxonomy" id="579108"/>
    <lineage>
        <taxon>Bacteria</taxon>
        <taxon>Bacillati</taxon>
        <taxon>Actinomycetota</taxon>
        <taxon>Actinomycetes</taxon>
        <taxon>Micromonosporales</taxon>
        <taxon>Micromonosporaceae</taxon>
        <taxon>Dactylosporangium</taxon>
    </lineage>
</organism>
<evidence type="ECO:0000313" key="3">
    <source>
        <dbReference type="EMBL" id="GAA4255537.1"/>
    </source>
</evidence>